<dbReference type="HOGENOM" id="CLU_2467237_0_0_11"/>
<dbReference type="Proteomes" id="UP000005777">
    <property type="component" value="Unassembled WGS sequence"/>
</dbReference>
<name>W5IHK6_SCAIO</name>
<dbReference type="EMBL" id="ADCX01000013">
    <property type="protein sequence ID" value="EFG26342.1"/>
    <property type="molecule type" value="Genomic_DNA"/>
</dbReference>
<accession>W5IHK6</accession>
<reference evidence="2 3" key="1">
    <citation type="submission" date="2012-01" db="EMBL/GenBank/DDBJ databases">
        <title>The Genome Sequence of Scardovia inopinata F0304.</title>
        <authorList>
            <consortium name="The Broad Institute Genome Sequencing Platform"/>
            <person name="Earl A."/>
            <person name="Ward D."/>
            <person name="Feldgarden M."/>
            <person name="Gevers D."/>
            <person name="Izard J."/>
            <person name="Baranova O.V."/>
            <person name="Blanton J.M."/>
            <person name="Tanner A.C."/>
            <person name="Dewhirst F.E."/>
            <person name="Young S.K."/>
            <person name="Zeng Q."/>
            <person name="Gargeya S."/>
            <person name="Fitzgerald M."/>
            <person name="Haas B."/>
            <person name="Abouelleil A."/>
            <person name="Alvarado L."/>
            <person name="Arachchi H.M."/>
            <person name="Berlin A."/>
            <person name="Chapman S.B."/>
            <person name="Gearin G."/>
            <person name="Goldberg J."/>
            <person name="Griggs A."/>
            <person name="Gujja S."/>
            <person name="Hansen M."/>
            <person name="Heiman D."/>
            <person name="Howarth C."/>
            <person name="Larimer J."/>
            <person name="Lui A."/>
            <person name="MacDonald P.J."/>
            <person name="McCowen C."/>
            <person name="Montmayeur A."/>
            <person name="Murphy C."/>
            <person name="Neiman D."/>
            <person name="Pearson M."/>
            <person name="Priest M."/>
            <person name="Roberts A."/>
            <person name="Saif S."/>
            <person name="Shea T."/>
            <person name="Sisk P."/>
            <person name="Stolte C."/>
            <person name="Sykes S."/>
            <person name="Wortman J."/>
            <person name="Nusbaum C."/>
            <person name="Birren B."/>
        </authorList>
    </citation>
    <scope>NUCLEOTIDE SEQUENCE [LARGE SCALE GENOMIC DNA]</scope>
    <source>
        <strain evidence="2 3">F0304</strain>
    </source>
</reference>
<gene>
    <name evidence="2" type="ORF">HMPREF9020_01427</name>
</gene>
<dbReference type="AlphaFoldDB" id="W5IHK6"/>
<dbReference type="RefSeq" id="WP_006293817.1">
    <property type="nucleotide sequence ID" value="NZ_GG770226.1"/>
</dbReference>
<feature type="compositionally biased region" description="Low complexity" evidence="1">
    <location>
        <begin position="1"/>
        <end position="43"/>
    </location>
</feature>
<sequence>MSADFSDSLPLPDSASSSQEGNSPDPNQFPNQSNQSNQTAANSLFDQFPQLKDLADADFDHVISSYQEILDSLSNQLNNKNGSRGQQK</sequence>
<protein>
    <submittedName>
        <fullName evidence="2">Uncharacterized protein</fullName>
    </submittedName>
</protein>
<evidence type="ECO:0000256" key="1">
    <source>
        <dbReference type="SAM" id="MobiDB-lite"/>
    </source>
</evidence>
<evidence type="ECO:0000313" key="3">
    <source>
        <dbReference type="Proteomes" id="UP000005777"/>
    </source>
</evidence>
<keyword evidence="3" id="KW-1185">Reference proteome</keyword>
<evidence type="ECO:0000313" key="2">
    <source>
        <dbReference type="EMBL" id="EFG26342.1"/>
    </source>
</evidence>
<proteinExistence type="predicted"/>
<comment type="caution">
    <text evidence="2">The sequence shown here is derived from an EMBL/GenBank/DDBJ whole genome shotgun (WGS) entry which is preliminary data.</text>
</comment>
<organism evidence="2 3">
    <name type="scientific">Scardovia inopinata F0304</name>
    <dbReference type="NCBI Taxonomy" id="641146"/>
    <lineage>
        <taxon>Bacteria</taxon>
        <taxon>Bacillati</taxon>
        <taxon>Actinomycetota</taxon>
        <taxon>Actinomycetes</taxon>
        <taxon>Bifidobacteriales</taxon>
        <taxon>Bifidobacteriaceae</taxon>
        <taxon>Scardovia</taxon>
    </lineage>
</organism>
<feature type="region of interest" description="Disordered" evidence="1">
    <location>
        <begin position="1"/>
        <end position="45"/>
    </location>
</feature>